<keyword evidence="4" id="KW-0238">DNA-binding</keyword>
<dbReference type="InterPro" id="IPR036864">
    <property type="entry name" value="Zn2-C6_fun-type_DNA-bd_sf"/>
</dbReference>
<evidence type="ECO:0000256" key="7">
    <source>
        <dbReference type="SAM" id="MobiDB-lite"/>
    </source>
</evidence>
<organism evidence="9 10">
    <name type="scientific">Aspergillus sydowii CBS 593.65</name>
    <dbReference type="NCBI Taxonomy" id="1036612"/>
    <lineage>
        <taxon>Eukaryota</taxon>
        <taxon>Fungi</taxon>
        <taxon>Dikarya</taxon>
        <taxon>Ascomycota</taxon>
        <taxon>Pezizomycotina</taxon>
        <taxon>Eurotiomycetes</taxon>
        <taxon>Eurotiomycetidae</taxon>
        <taxon>Eurotiales</taxon>
        <taxon>Aspergillaceae</taxon>
        <taxon>Aspergillus</taxon>
        <taxon>Aspergillus subgen. Nidulantes</taxon>
    </lineage>
</organism>
<keyword evidence="2" id="KW-0479">Metal-binding</keyword>
<feature type="region of interest" description="Disordered" evidence="7">
    <location>
        <begin position="1"/>
        <end position="34"/>
    </location>
</feature>
<evidence type="ECO:0000256" key="1">
    <source>
        <dbReference type="ARBA" id="ARBA00004123"/>
    </source>
</evidence>
<evidence type="ECO:0000313" key="10">
    <source>
        <dbReference type="Proteomes" id="UP000184356"/>
    </source>
</evidence>
<dbReference type="GeneID" id="63759363"/>
<feature type="domain" description="Zn(2)-C6 fungal-type" evidence="8">
    <location>
        <begin position="42"/>
        <end position="72"/>
    </location>
</feature>
<feature type="region of interest" description="Disordered" evidence="7">
    <location>
        <begin position="590"/>
        <end position="619"/>
    </location>
</feature>
<dbReference type="GO" id="GO:0000981">
    <property type="term" value="F:DNA-binding transcription factor activity, RNA polymerase II-specific"/>
    <property type="evidence" value="ECO:0007669"/>
    <property type="project" value="InterPro"/>
</dbReference>
<dbReference type="Gene3D" id="4.10.240.10">
    <property type="entry name" value="Zn(2)-C6 fungal-type DNA-binding domain"/>
    <property type="match status" value="1"/>
</dbReference>
<gene>
    <name evidence="9" type="ORF">ASPSYDRAFT_164850</name>
</gene>
<keyword evidence="10" id="KW-1185">Reference proteome</keyword>
<dbReference type="GO" id="GO:0003677">
    <property type="term" value="F:DNA binding"/>
    <property type="evidence" value="ECO:0007669"/>
    <property type="project" value="UniProtKB-KW"/>
</dbReference>
<dbReference type="EMBL" id="KV878602">
    <property type="protein sequence ID" value="OJJ52365.1"/>
    <property type="molecule type" value="Genomic_DNA"/>
</dbReference>
<dbReference type="CDD" id="cd12148">
    <property type="entry name" value="fungal_TF_MHR"/>
    <property type="match status" value="1"/>
</dbReference>
<dbReference type="SMART" id="SM00906">
    <property type="entry name" value="Fungal_trans"/>
    <property type="match status" value="1"/>
</dbReference>
<dbReference type="PROSITE" id="PS50048">
    <property type="entry name" value="ZN2_CY6_FUNGAL_2"/>
    <property type="match status" value="1"/>
</dbReference>
<comment type="subcellular location">
    <subcellularLocation>
        <location evidence="1">Nucleus</location>
    </subcellularLocation>
</comment>
<keyword evidence="5" id="KW-0804">Transcription</keyword>
<dbReference type="InterPro" id="IPR050613">
    <property type="entry name" value="Sec_Metabolite_Reg"/>
</dbReference>
<dbReference type="PROSITE" id="PS00463">
    <property type="entry name" value="ZN2_CY6_FUNGAL_1"/>
    <property type="match status" value="1"/>
</dbReference>
<name>A0A1L9SYW5_9EURO</name>
<dbReference type="PANTHER" id="PTHR31001:SF79">
    <property type="entry name" value="ZN(II)2CYS6 TRANSCRIPTION FACTOR (EUROFUNG)"/>
    <property type="match status" value="1"/>
</dbReference>
<dbReference type="RefSeq" id="XP_040696171.1">
    <property type="nucleotide sequence ID" value="XM_040843290.1"/>
</dbReference>
<keyword evidence="3" id="KW-0805">Transcription regulation</keyword>
<evidence type="ECO:0000256" key="2">
    <source>
        <dbReference type="ARBA" id="ARBA00022723"/>
    </source>
</evidence>
<dbReference type="GO" id="GO:0008270">
    <property type="term" value="F:zinc ion binding"/>
    <property type="evidence" value="ECO:0007669"/>
    <property type="project" value="InterPro"/>
</dbReference>
<feature type="region of interest" description="Disordered" evidence="7">
    <location>
        <begin position="76"/>
        <end position="111"/>
    </location>
</feature>
<feature type="compositionally biased region" description="Low complexity" evidence="7">
    <location>
        <begin position="594"/>
        <end position="619"/>
    </location>
</feature>
<evidence type="ECO:0000256" key="4">
    <source>
        <dbReference type="ARBA" id="ARBA00023125"/>
    </source>
</evidence>
<evidence type="ECO:0000259" key="8">
    <source>
        <dbReference type="PROSITE" id="PS50048"/>
    </source>
</evidence>
<dbReference type="GO" id="GO:0005634">
    <property type="term" value="C:nucleus"/>
    <property type="evidence" value="ECO:0007669"/>
    <property type="project" value="UniProtKB-SubCell"/>
</dbReference>
<dbReference type="Pfam" id="PF00172">
    <property type="entry name" value="Zn_clus"/>
    <property type="match status" value="1"/>
</dbReference>
<dbReference type="GO" id="GO:0006351">
    <property type="term" value="P:DNA-templated transcription"/>
    <property type="evidence" value="ECO:0007669"/>
    <property type="project" value="InterPro"/>
</dbReference>
<dbReference type="Pfam" id="PF04082">
    <property type="entry name" value="Fungal_trans"/>
    <property type="match status" value="1"/>
</dbReference>
<dbReference type="Proteomes" id="UP000184356">
    <property type="component" value="Unassembled WGS sequence"/>
</dbReference>
<keyword evidence="6" id="KW-0539">Nucleus</keyword>
<dbReference type="InterPro" id="IPR001138">
    <property type="entry name" value="Zn2Cys6_DnaBD"/>
</dbReference>
<feature type="compositionally biased region" description="Basic residues" evidence="7">
    <location>
        <begin position="24"/>
        <end position="34"/>
    </location>
</feature>
<dbReference type="SMART" id="SM00066">
    <property type="entry name" value="GAL4"/>
    <property type="match status" value="1"/>
</dbReference>
<protein>
    <recommendedName>
        <fullName evidence="8">Zn(2)-C6 fungal-type domain-containing protein</fullName>
    </recommendedName>
</protein>
<feature type="region of interest" description="Disordered" evidence="7">
    <location>
        <begin position="801"/>
        <end position="846"/>
    </location>
</feature>
<evidence type="ECO:0000256" key="6">
    <source>
        <dbReference type="ARBA" id="ARBA00023242"/>
    </source>
</evidence>
<dbReference type="OrthoDB" id="3989227at2759"/>
<dbReference type="SUPFAM" id="SSF57701">
    <property type="entry name" value="Zn2/Cys6 DNA-binding domain"/>
    <property type="match status" value="1"/>
</dbReference>
<feature type="region of interest" description="Disordered" evidence="7">
    <location>
        <begin position="140"/>
        <end position="202"/>
    </location>
</feature>
<dbReference type="CDD" id="cd00067">
    <property type="entry name" value="GAL4"/>
    <property type="match status" value="1"/>
</dbReference>
<accession>A0A1L9SYW5</accession>
<dbReference type="PANTHER" id="PTHR31001">
    <property type="entry name" value="UNCHARACTERIZED TRANSCRIPTIONAL REGULATORY PROTEIN"/>
    <property type="match status" value="1"/>
</dbReference>
<proteinExistence type="predicted"/>
<dbReference type="VEuPathDB" id="FungiDB:ASPSYDRAFT_164850"/>
<evidence type="ECO:0000256" key="3">
    <source>
        <dbReference type="ARBA" id="ARBA00023015"/>
    </source>
</evidence>
<dbReference type="InterPro" id="IPR007219">
    <property type="entry name" value="XnlR_reg_dom"/>
</dbReference>
<dbReference type="STRING" id="1036612.A0A1L9SYW5"/>
<sequence length="932" mass="102741">MQVDQDSDSGSQVGPPARQSSRSARSHRSKRSRITRRRICHSCQTCRRRKVKCDKVHPICGNCSKIAAACTYDDEPRENDIRASPGKLRTPIPDALEEDENRSKGNLFPPEQTPDLCAIETQLAKLTSLVEQLQEDRRALRRETVNSEPVAASTANGDSGPEQPSGAAVDGSSDEFAIPTGLATDPVDPLSGSNVGHLSHARRGSSRYVGTTYWAYISHELGELNQLLTSQDQTRDFATAGDTMADPPRGAQGQILRSRITSEFPGVAPHAFSLRSGTFPLVDDEVRADMLDNVPTKMQSDILYKGFMSGVHPLSPIIHPPTVLKLYTDFWNWYGMAPYTRGPWTEPSFVPLLYAIWFGGSVSISSGTIKTSFSCSRSELSECYADEVTCWLARIPFPRSASLYDLAAYLITQTILSREEEPLRSSLFISLAVRVSQSLGLHRDPSQFNIEPCEGEFRRRVWWHIVHMDSVIAMSSGLPPLLSEDTYWDVRETSEVKDTLISTIQAEQYEHLVSTGQRPPDNPDDPTLCGGPSMVNVYYLSARGKCIMAQSVHRILKIQLGTKPVTRGDMEELRSALHDLQEKLNSIVSRIPTSDNSANPSAPPESAESESRASARSCAAAIPGDDGPSGCHEQYHSPVLVAFHKWTRILLSLFIDKAFCVAYQPFLRNPQSRIWPYARQSALRHCYAFMEKFIQLAADPEFKPFRWGWPGNHQPMHATMILLIDLYKRPYSPEAPVSRSFIDRILALAGPGEGIVGTRDDLPTLRPLGDAGREAWNMIHRLRQKAWLKAGLNPNLPLPALFGQSQSPSDIPEAAGNLKRQRSSSDSARVSPAMPPTSVITSTARSPHALHVPTSAADFDFVSSYPGMNTTNPTIPTPMPESCPSSTGDPAVSFDWGEWDAIFGRSLPVTDELMGLDPATGLAFANLENGDM</sequence>
<reference evidence="10" key="1">
    <citation type="journal article" date="2017" name="Genome Biol.">
        <title>Comparative genomics reveals high biological diversity and specific adaptations in the industrially and medically important fungal genus Aspergillus.</title>
        <authorList>
            <person name="de Vries R.P."/>
            <person name="Riley R."/>
            <person name="Wiebenga A."/>
            <person name="Aguilar-Osorio G."/>
            <person name="Amillis S."/>
            <person name="Uchima C.A."/>
            <person name="Anderluh G."/>
            <person name="Asadollahi M."/>
            <person name="Askin M."/>
            <person name="Barry K."/>
            <person name="Battaglia E."/>
            <person name="Bayram O."/>
            <person name="Benocci T."/>
            <person name="Braus-Stromeyer S.A."/>
            <person name="Caldana C."/>
            <person name="Canovas D."/>
            <person name="Cerqueira G.C."/>
            <person name="Chen F."/>
            <person name="Chen W."/>
            <person name="Choi C."/>
            <person name="Clum A."/>
            <person name="Dos Santos R.A."/>
            <person name="Damasio A.R."/>
            <person name="Diallinas G."/>
            <person name="Emri T."/>
            <person name="Fekete E."/>
            <person name="Flipphi M."/>
            <person name="Freyberg S."/>
            <person name="Gallo A."/>
            <person name="Gournas C."/>
            <person name="Habgood R."/>
            <person name="Hainaut M."/>
            <person name="Harispe M.L."/>
            <person name="Henrissat B."/>
            <person name="Hilden K.S."/>
            <person name="Hope R."/>
            <person name="Hossain A."/>
            <person name="Karabika E."/>
            <person name="Karaffa L."/>
            <person name="Karanyi Z."/>
            <person name="Krasevec N."/>
            <person name="Kuo A."/>
            <person name="Kusch H."/>
            <person name="LaButti K."/>
            <person name="Lagendijk E.L."/>
            <person name="Lapidus A."/>
            <person name="Levasseur A."/>
            <person name="Lindquist E."/>
            <person name="Lipzen A."/>
            <person name="Logrieco A.F."/>
            <person name="MacCabe A."/>
            <person name="Maekelae M.R."/>
            <person name="Malavazi I."/>
            <person name="Melin P."/>
            <person name="Meyer V."/>
            <person name="Mielnichuk N."/>
            <person name="Miskei M."/>
            <person name="Molnar A.P."/>
            <person name="Mule G."/>
            <person name="Ngan C.Y."/>
            <person name="Orejas M."/>
            <person name="Orosz E."/>
            <person name="Ouedraogo J.P."/>
            <person name="Overkamp K.M."/>
            <person name="Park H.-S."/>
            <person name="Perrone G."/>
            <person name="Piumi F."/>
            <person name="Punt P.J."/>
            <person name="Ram A.F."/>
            <person name="Ramon A."/>
            <person name="Rauscher S."/>
            <person name="Record E."/>
            <person name="Riano-Pachon D.M."/>
            <person name="Robert V."/>
            <person name="Roehrig J."/>
            <person name="Ruller R."/>
            <person name="Salamov A."/>
            <person name="Salih N.S."/>
            <person name="Samson R.A."/>
            <person name="Sandor E."/>
            <person name="Sanguinetti M."/>
            <person name="Schuetze T."/>
            <person name="Sepcic K."/>
            <person name="Shelest E."/>
            <person name="Sherlock G."/>
            <person name="Sophianopoulou V."/>
            <person name="Squina F.M."/>
            <person name="Sun H."/>
            <person name="Susca A."/>
            <person name="Todd R.B."/>
            <person name="Tsang A."/>
            <person name="Unkles S.E."/>
            <person name="van de Wiele N."/>
            <person name="van Rossen-Uffink D."/>
            <person name="Oliveira J.V."/>
            <person name="Vesth T.C."/>
            <person name="Visser J."/>
            <person name="Yu J.-H."/>
            <person name="Zhou M."/>
            <person name="Andersen M.R."/>
            <person name="Archer D.B."/>
            <person name="Baker S.E."/>
            <person name="Benoit I."/>
            <person name="Brakhage A.A."/>
            <person name="Braus G.H."/>
            <person name="Fischer R."/>
            <person name="Frisvad J.C."/>
            <person name="Goldman G.H."/>
            <person name="Houbraken J."/>
            <person name="Oakley B."/>
            <person name="Pocsi I."/>
            <person name="Scazzocchio C."/>
            <person name="Seiboth B."/>
            <person name="vanKuyk P.A."/>
            <person name="Wortman J."/>
            <person name="Dyer P.S."/>
            <person name="Grigoriev I.V."/>
        </authorList>
    </citation>
    <scope>NUCLEOTIDE SEQUENCE [LARGE SCALE GENOMIC DNA]</scope>
    <source>
        <strain evidence="10">CBS 593.65</strain>
    </source>
</reference>
<evidence type="ECO:0000256" key="5">
    <source>
        <dbReference type="ARBA" id="ARBA00023163"/>
    </source>
</evidence>
<dbReference type="AlphaFoldDB" id="A0A1L9SYW5"/>
<evidence type="ECO:0000313" key="9">
    <source>
        <dbReference type="EMBL" id="OJJ52365.1"/>
    </source>
</evidence>